<evidence type="ECO:0000256" key="5">
    <source>
        <dbReference type="ARBA" id="ARBA00022741"/>
    </source>
</evidence>
<dbReference type="CDD" id="cd03225">
    <property type="entry name" value="ABC_cobalt_CbiO_domain1"/>
    <property type="match status" value="1"/>
</dbReference>
<organism evidence="11 12">
    <name type="scientific">Geomonas propionica</name>
    <dbReference type="NCBI Taxonomy" id="2798582"/>
    <lineage>
        <taxon>Bacteria</taxon>
        <taxon>Pseudomonadati</taxon>
        <taxon>Thermodesulfobacteriota</taxon>
        <taxon>Desulfuromonadia</taxon>
        <taxon>Geobacterales</taxon>
        <taxon>Geobacteraceae</taxon>
        <taxon>Geomonas</taxon>
    </lineage>
</organism>
<evidence type="ECO:0000256" key="3">
    <source>
        <dbReference type="ARBA" id="ARBA00022448"/>
    </source>
</evidence>
<name>A0ABS0YP89_9BACT</name>
<keyword evidence="4 9" id="KW-0812">Transmembrane</keyword>
<sequence length="531" mass="56307">MGMNLIEFHKVDFRYPNADGAYLAGSVLDRVSVSITRGEYVALLGDSGSGKTTFLKLCNALLVPDRGEVWVGGMDSRSEARLIEIRRGAGMVFHDPDSQIIGTTVAEDVAFGPENLGLPPQMVRARVQDALQALSLTEQAGAPVHLLSGWHKLKLALAGVLAMQPDCLLVDDASAMLNGAERKELLRLLRALSRERGIAVLQATGDFEVAAAADRIVLLKEGRITLDVLQTRAAPPIPIEEAAVPRPQPSETVPDERAGDEKESNWRALLAGRYLAGSSPLHRCDPRTKFILALLLLAAACTLATPAALALLLAIVLASGKACGRPLRHSLGSLRPVLCLALLTGAVNLVDAGGRGLAEHGALSHISREGGLFVTLMALRLLLMAATASLLTCTTTPCSLADGIEKVLRPLGRVGFPVSQLAALLQVSLRLLPVIVEEAEKLIRERSPGGDTPREGFLRRLASLPPLLIPLFGKVARRGEAMAEAMEARCYQGPAGRSRMTPLSFSGADLAGATLLLVVLAAAVGVECLQR</sequence>
<dbReference type="PANTHER" id="PTHR43553:SF24">
    <property type="entry name" value="ENERGY-COUPLING FACTOR TRANSPORTER ATP-BINDING PROTEIN ECFA1"/>
    <property type="match status" value="1"/>
</dbReference>
<feature type="transmembrane region" description="Helical" evidence="9">
    <location>
        <begin position="330"/>
        <end position="350"/>
    </location>
</feature>
<keyword evidence="7 9" id="KW-1133">Transmembrane helix</keyword>
<evidence type="ECO:0000256" key="4">
    <source>
        <dbReference type="ARBA" id="ARBA00022692"/>
    </source>
</evidence>
<dbReference type="InterPro" id="IPR050095">
    <property type="entry name" value="ECF_ABC_transporter_ATP-bd"/>
</dbReference>
<evidence type="ECO:0000256" key="7">
    <source>
        <dbReference type="ARBA" id="ARBA00022989"/>
    </source>
</evidence>
<dbReference type="InterPro" id="IPR003439">
    <property type="entry name" value="ABC_transporter-like_ATP-bd"/>
</dbReference>
<keyword evidence="5" id="KW-0547">Nucleotide-binding</keyword>
<evidence type="ECO:0000256" key="2">
    <source>
        <dbReference type="ARBA" id="ARBA00005417"/>
    </source>
</evidence>
<keyword evidence="8 9" id="KW-0472">Membrane</keyword>
<feature type="transmembrane region" description="Helical" evidence="9">
    <location>
        <begin position="370"/>
        <end position="393"/>
    </location>
</feature>
<protein>
    <submittedName>
        <fullName evidence="11">ATP-binding cassette domain-containing protein</fullName>
    </submittedName>
</protein>
<keyword evidence="6 11" id="KW-0067">ATP-binding</keyword>
<comment type="caution">
    <text evidence="11">The sequence shown here is derived from an EMBL/GenBank/DDBJ whole genome shotgun (WGS) entry which is preliminary data.</text>
</comment>
<comment type="subcellular location">
    <subcellularLocation>
        <location evidence="1">Membrane</location>
        <topology evidence="1">Multi-pass membrane protein</topology>
    </subcellularLocation>
</comment>
<feature type="transmembrane region" description="Helical" evidence="9">
    <location>
        <begin position="510"/>
        <end position="529"/>
    </location>
</feature>
<dbReference type="SUPFAM" id="SSF52540">
    <property type="entry name" value="P-loop containing nucleoside triphosphate hydrolases"/>
    <property type="match status" value="1"/>
</dbReference>
<dbReference type="SMART" id="SM00382">
    <property type="entry name" value="AAA"/>
    <property type="match status" value="1"/>
</dbReference>
<evidence type="ECO:0000256" key="8">
    <source>
        <dbReference type="ARBA" id="ARBA00023136"/>
    </source>
</evidence>
<dbReference type="InterPro" id="IPR027417">
    <property type="entry name" value="P-loop_NTPase"/>
</dbReference>
<dbReference type="Pfam" id="PF00005">
    <property type="entry name" value="ABC_tran"/>
    <property type="match status" value="1"/>
</dbReference>
<evidence type="ECO:0000259" key="10">
    <source>
        <dbReference type="PROSITE" id="PS50893"/>
    </source>
</evidence>
<dbReference type="Pfam" id="PF02361">
    <property type="entry name" value="CbiQ"/>
    <property type="match status" value="1"/>
</dbReference>
<dbReference type="EMBL" id="JAEMHK010000004">
    <property type="protein sequence ID" value="MBJ6799799.1"/>
    <property type="molecule type" value="Genomic_DNA"/>
</dbReference>
<dbReference type="PROSITE" id="PS50893">
    <property type="entry name" value="ABC_TRANSPORTER_2"/>
    <property type="match status" value="1"/>
</dbReference>
<dbReference type="PANTHER" id="PTHR43553">
    <property type="entry name" value="HEAVY METAL TRANSPORTER"/>
    <property type="match status" value="1"/>
</dbReference>
<dbReference type="Proteomes" id="UP000641025">
    <property type="component" value="Unassembled WGS sequence"/>
</dbReference>
<evidence type="ECO:0000256" key="9">
    <source>
        <dbReference type="SAM" id="Phobius"/>
    </source>
</evidence>
<evidence type="ECO:0000313" key="12">
    <source>
        <dbReference type="Proteomes" id="UP000641025"/>
    </source>
</evidence>
<feature type="transmembrane region" description="Helical" evidence="9">
    <location>
        <begin position="290"/>
        <end position="318"/>
    </location>
</feature>
<accession>A0ABS0YP89</accession>
<proteinExistence type="inferred from homology"/>
<dbReference type="CDD" id="cd16914">
    <property type="entry name" value="EcfT"/>
    <property type="match status" value="1"/>
</dbReference>
<dbReference type="RefSeq" id="WP_199394319.1">
    <property type="nucleotide sequence ID" value="NZ_JAEMHK010000004.1"/>
</dbReference>
<comment type="similarity">
    <text evidence="2">Belongs to the ABC transporter superfamily.</text>
</comment>
<dbReference type="GO" id="GO:0005524">
    <property type="term" value="F:ATP binding"/>
    <property type="evidence" value="ECO:0007669"/>
    <property type="project" value="UniProtKB-KW"/>
</dbReference>
<dbReference type="InterPro" id="IPR003593">
    <property type="entry name" value="AAA+_ATPase"/>
</dbReference>
<gene>
    <name evidence="11" type="ORF">JFN90_06565</name>
</gene>
<reference evidence="11 12" key="1">
    <citation type="submission" date="2020-12" db="EMBL/GenBank/DDBJ databases">
        <title>Geomonas sp. Red259, isolated from paddy soil.</title>
        <authorList>
            <person name="Xu Z."/>
            <person name="Zhang Z."/>
            <person name="Masuda Y."/>
            <person name="Itoh H."/>
            <person name="Senoo K."/>
        </authorList>
    </citation>
    <scope>NUCLEOTIDE SEQUENCE [LARGE SCALE GENOMIC DNA]</scope>
    <source>
        <strain evidence="11 12">Red259</strain>
    </source>
</reference>
<dbReference type="InterPro" id="IPR003339">
    <property type="entry name" value="ABC/ECF_trnsptr_transmembrane"/>
</dbReference>
<dbReference type="InterPro" id="IPR015856">
    <property type="entry name" value="ABC_transpr_CbiO/EcfA_su"/>
</dbReference>
<feature type="domain" description="ABC transporter" evidence="10">
    <location>
        <begin position="6"/>
        <end position="246"/>
    </location>
</feature>
<dbReference type="Gene3D" id="3.40.50.300">
    <property type="entry name" value="P-loop containing nucleotide triphosphate hydrolases"/>
    <property type="match status" value="1"/>
</dbReference>
<evidence type="ECO:0000256" key="6">
    <source>
        <dbReference type="ARBA" id="ARBA00022840"/>
    </source>
</evidence>
<evidence type="ECO:0000256" key="1">
    <source>
        <dbReference type="ARBA" id="ARBA00004141"/>
    </source>
</evidence>
<evidence type="ECO:0000313" key="11">
    <source>
        <dbReference type="EMBL" id="MBJ6799799.1"/>
    </source>
</evidence>
<keyword evidence="12" id="KW-1185">Reference proteome</keyword>
<keyword evidence="3" id="KW-0813">Transport</keyword>